<dbReference type="Pfam" id="PF02558">
    <property type="entry name" value="ApbA"/>
    <property type="match status" value="1"/>
</dbReference>
<feature type="domain" description="Ketopantoate reductase C-terminal" evidence="13">
    <location>
        <begin position="181"/>
        <end position="300"/>
    </location>
</feature>
<dbReference type="SUPFAM" id="SSF51735">
    <property type="entry name" value="NAD(P)-binding Rossmann-fold domains"/>
    <property type="match status" value="1"/>
</dbReference>
<dbReference type="SUPFAM" id="SSF48179">
    <property type="entry name" value="6-phosphogluconate dehydrogenase C-terminal domain-like"/>
    <property type="match status" value="1"/>
</dbReference>
<dbReference type="Pfam" id="PF08546">
    <property type="entry name" value="ApbA_C"/>
    <property type="match status" value="1"/>
</dbReference>
<keyword evidence="7 11" id="KW-0521">NADP</keyword>
<dbReference type="InterPro" id="IPR050838">
    <property type="entry name" value="Ketopantoate_reductase"/>
</dbReference>
<keyword evidence="8 11" id="KW-0560">Oxidoreductase</keyword>
<comment type="catalytic activity">
    <reaction evidence="10 11">
        <text>(R)-pantoate + NADP(+) = 2-dehydropantoate + NADPH + H(+)</text>
        <dbReference type="Rhea" id="RHEA:16233"/>
        <dbReference type="ChEBI" id="CHEBI:11561"/>
        <dbReference type="ChEBI" id="CHEBI:15378"/>
        <dbReference type="ChEBI" id="CHEBI:15980"/>
        <dbReference type="ChEBI" id="CHEBI:57783"/>
        <dbReference type="ChEBI" id="CHEBI:58349"/>
        <dbReference type="EC" id="1.1.1.169"/>
    </reaction>
</comment>
<dbReference type="EC" id="1.1.1.169" evidence="4 11"/>
<dbReference type="InterPro" id="IPR013752">
    <property type="entry name" value="KPA_reductase"/>
</dbReference>
<organism evidence="14 15">
    <name type="scientific">Clostridium ljungdahlii</name>
    <dbReference type="NCBI Taxonomy" id="1538"/>
    <lineage>
        <taxon>Bacteria</taxon>
        <taxon>Bacillati</taxon>
        <taxon>Bacillota</taxon>
        <taxon>Clostridia</taxon>
        <taxon>Eubacteriales</taxon>
        <taxon>Clostridiaceae</taxon>
        <taxon>Clostridium</taxon>
    </lineage>
</organism>
<dbReference type="GO" id="GO:0015940">
    <property type="term" value="P:pantothenate biosynthetic process"/>
    <property type="evidence" value="ECO:0007669"/>
    <property type="project" value="UniProtKB-UniPathway"/>
</dbReference>
<comment type="pathway">
    <text evidence="2 11">Cofactor biosynthesis; (R)-pantothenate biosynthesis; (R)-pantoate from 3-methyl-2-oxobutanoate: step 2/2.</text>
</comment>
<dbReference type="PANTHER" id="PTHR43765">
    <property type="entry name" value="2-DEHYDROPANTOATE 2-REDUCTASE-RELATED"/>
    <property type="match status" value="1"/>
</dbReference>
<proteinExistence type="inferred from homology"/>
<evidence type="ECO:0000256" key="1">
    <source>
        <dbReference type="ARBA" id="ARBA00002919"/>
    </source>
</evidence>
<keyword evidence="6 11" id="KW-0566">Pantothenate biosynthesis</keyword>
<evidence type="ECO:0000313" key="14">
    <source>
        <dbReference type="EMBL" id="OAA83585.1"/>
    </source>
</evidence>
<dbReference type="GO" id="GO:0005737">
    <property type="term" value="C:cytoplasm"/>
    <property type="evidence" value="ECO:0007669"/>
    <property type="project" value="TreeGrafter"/>
</dbReference>
<dbReference type="InterPro" id="IPR008927">
    <property type="entry name" value="6-PGluconate_DH-like_C_sf"/>
</dbReference>
<evidence type="ECO:0000256" key="9">
    <source>
        <dbReference type="ARBA" id="ARBA00032024"/>
    </source>
</evidence>
<evidence type="ECO:0000256" key="8">
    <source>
        <dbReference type="ARBA" id="ARBA00023002"/>
    </source>
</evidence>
<dbReference type="RefSeq" id="WP_063556657.1">
    <property type="nucleotide sequence ID" value="NZ_LITT01000058.1"/>
</dbReference>
<dbReference type="UniPathway" id="UPA00028">
    <property type="reaction ID" value="UER00004"/>
</dbReference>
<dbReference type="Gene3D" id="1.10.1040.10">
    <property type="entry name" value="N-(1-d-carboxylethyl)-l-norvaline Dehydrogenase, domain 2"/>
    <property type="match status" value="1"/>
</dbReference>
<name>A0A168LR70_9CLOT</name>
<accession>A0A168LR70</accession>
<dbReference type="FunFam" id="1.10.1040.10:FF:000017">
    <property type="entry name" value="2-dehydropantoate 2-reductase"/>
    <property type="match status" value="1"/>
</dbReference>
<dbReference type="PANTHER" id="PTHR43765:SF2">
    <property type="entry name" value="2-DEHYDROPANTOATE 2-REDUCTASE"/>
    <property type="match status" value="1"/>
</dbReference>
<dbReference type="InterPro" id="IPR003710">
    <property type="entry name" value="ApbA"/>
</dbReference>
<evidence type="ECO:0000256" key="4">
    <source>
        <dbReference type="ARBA" id="ARBA00013014"/>
    </source>
</evidence>
<evidence type="ECO:0000256" key="11">
    <source>
        <dbReference type="RuleBase" id="RU362068"/>
    </source>
</evidence>
<dbReference type="InterPro" id="IPR013332">
    <property type="entry name" value="KPR_N"/>
</dbReference>
<sequence length="310" mass="33573">MKIVVIGAGAMGSLFGGLLSESGNDVTFVDVSKAHIDAINRDGLLLTTTSGARYIKVAAKYAQDVNETPDLAIIFTKTVYSADAMESAKPFIGDNTYVMTLQNGLGNVELIEKYVPKERIIVGMTNFPSDLVGPGKVSSMGSGIVVAMSANGQDHPLLRTVEKEFNKAGLNCEISKDVFVHIWEKVAFNAAMNTLTAVTRLRIGDMSSTEEGRSLAFEIAAEVISVANKCGVDAKLQTVIKNLEMAFSEHGSHMPSMMQDMLAKRQTEVDFINGAVVKQAESVGIDVPVTRVMYSLIKIIQQRYINQVLE</sequence>
<feature type="domain" description="Ketopantoate reductase N-terminal" evidence="12">
    <location>
        <begin position="3"/>
        <end position="146"/>
    </location>
</feature>
<dbReference type="Gene3D" id="3.40.50.720">
    <property type="entry name" value="NAD(P)-binding Rossmann-like Domain"/>
    <property type="match status" value="1"/>
</dbReference>
<evidence type="ECO:0000256" key="2">
    <source>
        <dbReference type="ARBA" id="ARBA00004994"/>
    </source>
</evidence>
<evidence type="ECO:0000256" key="5">
    <source>
        <dbReference type="ARBA" id="ARBA00019465"/>
    </source>
</evidence>
<dbReference type="InterPro" id="IPR036291">
    <property type="entry name" value="NAD(P)-bd_dom_sf"/>
</dbReference>
<dbReference type="PATRIC" id="fig|1538.10.peg.3431"/>
<protein>
    <recommendedName>
        <fullName evidence="5 11">2-dehydropantoate 2-reductase</fullName>
        <ecNumber evidence="4 11">1.1.1.169</ecNumber>
    </recommendedName>
    <alternativeName>
        <fullName evidence="9 11">Ketopantoate reductase</fullName>
    </alternativeName>
</protein>
<evidence type="ECO:0000256" key="6">
    <source>
        <dbReference type="ARBA" id="ARBA00022655"/>
    </source>
</evidence>
<evidence type="ECO:0000259" key="12">
    <source>
        <dbReference type="Pfam" id="PF02558"/>
    </source>
</evidence>
<reference evidence="14 15" key="1">
    <citation type="journal article" date="2015" name="Biotechnol. Bioeng.">
        <title>Genome sequence and phenotypic characterization of Caulobacter segnis.</title>
        <authorList>
            <person name="Patel S."/>
            <person name="Fletcher B."/>
            <person name="Scott D.C."/>
            <person name="Ely B."/>
        </authorList>
    </citation>
    <scope>NUCLEOTIDE SEQUENCE [LARGE SCALE GENOMIC DNA]</scope>
    <source>
        <strain evidence="14 15">ERI-2</strain>
    </source>
</reference>
<evidence type="ECO:0000256" key="7">
    <source>
        <dbReference type="ARBA" id="ARBA00022857"/>
    </source>
</evidence>
<comment type="function">
    <text evidence="1 11">Catalyzes the NADPH-dependent reduction of ketopantoate into pantoic acid.</text>
</comment>
<dbReference type="InterPro" id="IPR013328">
    <property type="entry name" value="6PGD_dom2"/>
</dbReference>
<dbReference type="GO" id="GO:0008677">
    <property type="term" value="F:2-dehydropantoate 2-reductase activity"/>
    <property type="evidence" value="ECO:0007669"/>
    <property type="project" value="UniProtKB-EC"/>
</dbReference>
<comment type="caution">
    <text evidence="14">The sequence shown here is derived from an EMBL/GenBank/DDBJ whole genome shotgun (WGS) entry which is preliminary data.</text>
</comment>
<evidence type="ECO:0000313" key="15">
    <source>
        <dbReference type="Proteomes" id="UP000077407"/>
    </source>
</evidence>
<dbReference type="GO" id="GO:0050661">
    <property type="term" value="F:NADP binding"/>
    <property type="evidence" value="ECO:0007669"/>
    <property type="project" value="TreeGrafter"/>
</dbReference>
<evidence type="ECO:0000259" key="13">
    <source>
        <dbReference type="Pfam" id="PF08546"/>
    </source>
</evidence>
<evidence type="ECO:0000256" key="10">
    <source>
        <dbReference type="ARBA" id="ARBA00048793"/>
    </source>
</evidence>
<dbReference type="EMBL" id="LITT01000058">
    <property type="protein sequence ID" value="OAA83585.1"/>
    <property type="molecule type" value="Genomic_DNA"/>
</dbReference>
<dbReference type="AlphaFoldDB" id="A0A168LR70"/>
<comment type="similarity">
    <text evidence="3 11">Belongs to the ketopantoate reductase family.</text>
</comment>
<gene>
    <name evidence="14" type="primary">panE_2</name>
    <name evidence="14" type="ORF">WY13_03372</name>
</gene>
<evidence type="ECO:0000256" key="3">
    <source>
        <dbReference type="ARBA" id="ARBA00007870"/>
    </source>
</evidence>
<dbReference type="Proteomes" id="UP000077407">
    <property type="component" value="Unassembled WGS sequence"/>
</dbReference>
<dbReference type="NCBIfam" id="TIGR00745">
    <property type="entry name" value="apbA_panE"/>
    <property type="match status" value="1"/>
</dbReference>